<evidence type="ECO:0000313" key="7">
    <source>
        <dbReference type="WBParaSite" id="HPBE_0001809801-mRNA-1"/>
    </source>
</evidence>
<dbReference type="Gene3D" id="1.10.510.10">
    <property type="entry name" value="Transferase(Phosphotransferase) domain 1"/>
    <property type="match status" value="2"/>
</dbReference>
<dbReference type="PANTHER" id="PTHR24346">
    <property type="entry name" value="MAP/MICROTUBULE AFFINITY-REGULATING KINASE"/>
    <property type="match status" value="1"/>
</dbReference>
<dbReference type="PROSITE" id="PS00108">
    <property type="entry name" value="PROTEIN_KINASE_ST"/>
    <property type="match status" value="1"/>
</dbReference>
<dbReference type="GO" id="GO:0050321">
    <property type="term" value="F:tau-protein kinase activity"/>
    <property type="evidence" value="ECO:0007669"/>
    <property type="project" value="TreeGrafter"/>
</dbReference>
<evidence type="ECO:0000259" key="4">
    <source>
        <dbReference type="PROSITE" id="PS50011"/>
    </source>
</evidence>
<dbReference type="EMBL" id="UZAH01030462">
    <property type="protein sequence ID" value="VDP10640.1"/>
    <property type="molecule type" value="Genomic_DNA"/>
</dbReference>
<dbReference type="WBParaSite" id="HPBE_0001809801-mRNA-1">
    <property type="protein sequence ID" value="HPBE_0001809801-mRNA-1"/>
    <property type="gene ID" value="HPBE_0001809801"/>
</dbReference>
<dbReference type="GO" id="GO:0005737">
    <property type="term" value="C:cytoplasm"/>
    <property type="evidence" value="ECO:0007669"/>
    <property type="project" value="TreeGrafter"/>
</dbReference>
<name>A0A183G8B5_HELPZ</name>
<dbReference type="Pfam" id="PF00069">
    <property type="entry name" value="Pkinase"/>
    <property type="match status" value="2"/>
</dbReference>
<reference evidence="5 6" key="1">
    <citation type="submission" date="2018-11" db="EMBL/GenBank/DDBJ databases">
        <authorList>
            <consortium name="Pathogen Informatics"/>
        </authorList>
    </citation>
    <scope>NUCLEOTIDE SEQUENCE [LARGE SCALE GENOMIC DNA]</scope>
</reference>
<proteinExistence type="predicted"/>
<reference evidence="7" key="2">
    <citation type="submission" date="2019-09" db="UniProtKB">
        <authorList>
            <consortium name="WormBaseParasite"/>
        </authorList>
    </citation>
    <scope>IDENTIFICATION</scope>
</reference>
<dbReference type="Proteomes" id="UP000050761">
    <property type="component" value="Unassembled WGS sequence"/>
</dbReference>
<evidence type="ECO:0000256" key="3">
    <source>
        <dbReference type="SAM" id="MobiDB-lite"/>
    </source>
</evidence>
<keyword evidence="1" id="KW-0547">Nucleotide-binding</keyword>
<feature type="domain" description="Protein kinase" evidence="4">
    <location>
        <begin position="137"/>
        <end position="479"/>
    </location>
</feature>
<accession>A0A3P8B118</accession>
<dbReference type="GO" id="GO:0035556">
    <property type="term" value="P:intracellular signal transduction"/>
    <property type="evidence" value="ECO:0007669"/>
    <property type="project" value="TreeGrafter"/>
</dbReference>
<evidence type="ECO:0000256" key="1">
    <source>
        <dbReference type="ARBA" id="ARBA00022741"/>
    </source>
</evidence>
<dbReference type="GO" id="GO:0005524">
    <property type="term" value="F:ATP binding"/>
    <property type="evidence" value="ECO:0007669"/>
    <property type="project" value="UniProtKB-KW"/>
</dbReference>
<dbReference type="InterPro" id="IPR000719">
    <property type="entry name" value="Prot_kinase_dom"/>
</dbReference>
<dbReference type="InterPro" id="IPR011009">
    <property type="entry name" value="Kinase-like_dom_sf"/>
</dbReference>
<evidence type="ECO:0000313" key="5">
    <source>
        <dbReference type="EMBL" id="VDP10640.1"/>
    </source>
</evidence>
<dbReference type="OrthoDB" id="193931at2759"/>
<protein>
    <submittedName>
        <fullName evidence="7">Protein kinase domain-containing protein</fullName>
    </submittedName>
</protein>
<dbReference type="AlphaFoldDB" id="A0A183G8B5"/>
<dbReference type="PROSITE" id="PS50011">
    <property type="entry name" value="PROTEIN_KINASE_DOM"/>
    <property type="match status" value="1"/>
</dbReference>
<keyword evidence="2" id="KW-0067">ATP-binding</keyword>
<feature type="region of interest" description="Disordered" evidence="3">
    <location>
        <begin position="1"/>
        <end position="39"/>
    </location>
</feature>
<dbReference type="PANTHER" id="PTHR24346:SF49">
    <property type="entry name" value="NIM1 SERINE_THREONINE PROTEIN KINASE"/>
    <property type="match status" value="1"/>
</dbReference>
<organism evidence="6 7">
    <name type="scientific">Heligmosomoides polygyrus</name>
    <name type="common">Parasitic roundworm</name>
    <dbReference type="NCBI Taxonomy" id="6339"/>
    <lineage>
        <taxon>Eukaryota</taxon>
        <taxon>Metazoa</taxon>
        <taxon>Ecdysozoa</taxon>
        <taxon>Nematoda</taxon>
        <taxon>Chromadorea</taxon>
        <taxon>Rhabditida</taxon>
        <taxon>Rhabditina</taxon>
        <taxon>Rhabditomorpha</taxon>
        <taxon>Strongyloidea</taxon>
        <taxon>Heligmosomidae</taxon>
        <taxon>Heligmosomoides</taxon>
    </lineage>
</organism>
<dbReference type="InterPro" id="IPR008271">
    <property type="entry name" value="Ser/Thr_kinase_AS"/>
</dbReference>
<accession>A0A183G8B5</accession>
<keyword evidence="6" id="KW-1185">Reference proteome</keyword>
<evidence type="ECO:0000313" key="6">
    <source>
        <dbReference type="Proteomes" id="UP000050761"/>
    </source>
</evidence>
<evidence type="ECO:0000256" key="2">
    <source>
        <dbReference type="ARBA" id="ARBA00022840"/>
    </source>
</evidence>
<dbReference type="SMART" id="SM00220">
    <property type="entry name" value="S_TKc"/>
    <property type="match status" value="1"/>
</dbReference>
<feature type="compositionally biased region" description="Basic and acidic residues" evidence="3">
    <location>
        <begin position="1"/>
        <end position="15"/>
    </location>
</feature>
<gene>
    <name evidence="5" type="ORF">HPBE_LOCUS18097</name>
</gene>
<dbReference type="SUPFAM" id="SSF56112">
    <property type="entry name" value="Protein kinase-like (PK-like)"/>
    <property type="match status" value="1"/>
</dbReference>
<sequence length="584" mass="65823">MMVARVKADSREIRSEPPTYVSIHEDSEQSDIEEHEDLPQGKVGKFVATRRSHDEAPTHKPTYVMPSHRARHCAVLKVPFQPRDDRFSRTVSAQSLPVSDRLEELSQMTIYDRTLHMLAVDPIYQREVALGKRIGFYRLGKELGAGNFSKVKLGIHVLTKGSFLLCEPDFTEVLCGDRTVEPIAACLKAVKSGCQWDVYSEKVAVKIMDRTKMDTKAQRLLEREIKAMERMHHPNIIRFGPHFRPRCPERLNEYFQCVETLTRTHLVLEYAGGGELYAFVHERGKLSEAEAKPLFAQVVAAVSHMVISGFLCLKARVPATFVSKRLVSSAVCGQMGVLNGHKNNLVHRDIKAENIMFSSPGVVKLVDFGFSCMVPSAEEQLTTFCGSPPYAAPELFRDKSYNGPKVDIWALGVLLHFMLIGVTPFRGETVPELKNVILQGSFTLPLYLEHSSRMLIESMLSMDPYKRPKIDDIRKSIWLRGSRFPSTYLNLPAQVTKSEEEKNEITRKVWAIMHSYGITEKMLEESSERGPKNSMIGTYRIVQYQVQTASTTHSDSSLSTPSAATNSKLHAPHLKNKSKTCVVL</sequence>
<dbReference type="GO" id="GO:0000226">
    <property type="term" value="P:microtubule cytoskeleton organization"/>
    <property type="evidence" value="ECO:0007669"/>
    <property type="project" value="TreeGrafter"/>
</dbReference>